<name>A0A679JKM4_VARPD</name>
<sequence length="211" mass="22284">MVDIPILLEQCAPQVAPSLMRALVHIESAWQPFAIGADAGQGSVTQPHSLEQAVVTARRLVDSGRSFSVGLAQVHVSNVLRSGLSWERAFDPCTNLSLGQAILADFYRAAGRAGYVGDGAVRAALRGYNSGGIGRYVSEGYATNIIRHADASGKSALLRANTAVLQLVPSARSEMPGRRSSSGRSAESEATDSRSQQASEIFEKAMPVPGF</sequence>
<feature type="domain" description="Transglycosylase SLT" evidence="2">
    <location>
        <begin position="10"/>
        <end position="132"/>
    </location>
</feature>
<evidence type="ECO:0000313" key="3">
    <source>
        <dbReference type="EMBL" id="CAA2109752.1"/>
    </source>
</evidence>
<accession>A0A679JKM4</accession>
<dbReference type="AlphaFoldDB" id="A0A679JKM4"/>
<dbReference type="InterPro" id="IPR008258">
    <property type="entry name" value="Transglycosylase_SLT_dom_1"/>
</dbReference>
<dbReference type="SUPFAM" id="SSF53955">
    <property type="entry name" value="Lysozyme-like"/>
    <property type="match status" value="1"/>
</dbReference>
<reference evidence="3" key="1">
    <citation type="submission" date="2019-12" db="EMBL/GenBank/DDBJ databases">
        <authorList>
            <person name="Cremers G."/>
        </authorList>
    </citation>
    <scope>NUCLEOTIDE SEQUENCE</scope>
    <source>
        <strain evidence="3">Vvax</strain>
    </source>
</reference>
<dbReference type="Gene3D" id="1.10.530.10">
    <property type="match status" value="1"/>
</dbReference>
<dbReference type="RefSeq" id="WP_339093747.1">
    <property type="nucleotide sequence ID" value="NZ_LR743508.1"/>
</dbReference>
<evidence type="ECO:0000259" key="2">
    <source>
        <dbReference type="Pfam" id="PF01464"/>
    </source>
</evidence>
<evidence type="ECO:0000256" key="1">
    <source>
        <dbReference type="SAM" id="MobiDB-lite"/>
    </source>
</evidence>
<dbReference type="CDD" id="cd16892">
    <property type="entry name" value="LT_VirB1-like"/>
    <property type="match status" value="1"/>
</dbReference>
<dbReference type="InterPro" id="IPR023346">
    <property type="entry name" value="Lysozyme-like_dom_sf"/>
</dbReference>
<dbReference type="EMBL" id="LR743508">
    <property type="protein sequence ID" value="CAA2109752.1"/>
    <property type="molecule type" value="Genomic_DNA"/>
</dbReference>
<feature type="region of interest" description="Disordered" evidence="1">
    <location>
        <begin position="170"/>
        <end position="211"/>
    </location>
</feature>
<dbReference type="Pfam" id="PF01464">
    <property type="entry name" value="SLT"/>
    <property type="match status" value="1"/>
</dbReference>
<proteinExistence type="predicted"/>
<protein>
    <submittedName>
        <fullName evidence="3">Type IV secretion system protein virB1</fullName>
    </submittedName>
</protein>
<gene>
    <name evidence="3" type="primary">virB1</name>
    <name evidence="3" type="ORF">VVAX_06024</name>
</gene>
<organism evidence="3">
    <name type="scientific">Variovorax paradoxus</name>
    <dbReference type="NCBI Taxonomy" id="34073"/>
    <lineage>
        <taxon>Bacteria</taxon>
        <taxon>Pseudomonadati</taxon>
        <taxon>Pseudomonadota</taxon>
        <taxon>Betaproteobacteria</taxon>
        <taxon>Burkholderiales</taxon>
        <taxon>Comamonadaceae</taxon>
        <taxon>Variovorax</taxon>
    </lineage>
</organism>